<keyword evidence="1" id="KW-0805">Transcription regulation</keyword>
<keyword evidence="4" id="KW-0812">Transmembrane</keyword>
<name>A0A4Q2K149_9ACTN</name>
<dbReference type="PRINTS" id="PR00038">
    <property type="entry name" value="HTHLUXR"/>
</dbReference>
<dbReference type="GO" id="GO:0006355">
    <property type="term" value="P:regulation of DNA-templated transcription"/>
    <property type="evidence" value="ECO:0007669"/>
    <property type="project" value="InterPro"/>
</dbReference>
<accession>A0A4Q2K149</accession>
<gene>
    <name evidence="6" type="ORF">ET524_03545</name>
</gene>
<keyword evidence="2" id="KW-0238">DNA-binding</keyword>
<evidence type="ECO:0000259" key="5">
    <source>
        <dbReference type="PROSITE" id="PS50043"/>
    </source>
</evidence>
<dbReference type="GO" id="GO:0003677">
    <property type="term" value="F:DNA binding"/>
    <property type="evidence" value="ECO:0007669"/>
    <property type="project" value="UniProtKB-KW"/>
</dbReference>
<evidence type="ECO:0000256" key="3">
    <source>
        <dbReference type="ARBA" id="ARBA00023163"/>
    </source>
</evidence>
<feature type="domain" description="HTH luxR-type" evidence="5">
    <location>
        <begin position="438"/>
        <end position="502"/>
    </location>
</feature>
<feature type="transmembrane region" description="Helical" evidence="4">
    <location>
        <begin position="49"/>
        <end position="71"/>
    </location>
</feature>
<dbReference type="CDD" id="cd06170">
    <property type="entry name" value="LuxR_C_like"/>
    <property type="match status" value="1"/>
</dbReference>
<dbReference type="InterPro" id="IPR036388">
    <property type="entry name" value="WH-like_DNA-bd_sf"/>
</dbReference>
<feature type="transmembrane region" description="Helical" evidence="4">
    <location>
        <begin position="148"/>
        <end position="175"/>
    </location>
</feature>
<dbReference type="EMBL" id="SDPW01000001">
    <property type="protein sequence ID" value="RXZ53671.1"/>
    <property type="molecule type" value="Genomic_DNA"/>
</dbReference>
<evidence type="ECO:0000313" key="7">
    <source>
        <dbReference type="Proteomes" id="UP000293345"/>
    </source>
</evidence>
<proteinExistence type="predicted"/>
<feature type="transmembrane region" description="Helical" evidence="4">
    <location>
        <begin position="323"/>
        <end position="343"/>
    </location>
</feature>
<keyword evidence="7" id="KW-1185">Reference proteome</keyword>
<feature type="transmembrane region" description="Helical" evidence="4">
    <location>
        <begin position="293"/>
        <end position="311"/>
    </location>
</feature>
<dbReference type="PANTHER" id="PTHR44688:SF16">
    <property type="entry name" value="DNA-BINDING TRANSCRIPTIONAL ACTIVATOR DEVR_DOSR"/>
    <property type="match status" value="1"/>
</dbReference>
<dbReference type="PROSITE" id="PS50043">
    <property type="entry name" value="HTH_LUXR_2"/>
    <property type="match status" value="1"/>
</dbReference>
<dbReference type="PANTHER" id="PTHR44688">
    <property type="entry name" value="DNA-BINDING TRANSCRIPTIONAL ACTIVATOR DEVR_DOSR"/>
    <property type="match status" value="1"/>
</dbReference>
<dbReference type="Proteomes" id="UP000293345">
    <property type="component" value="Unassembled WGS sequence"/>
</dbReference>
<dbReference type="InterPro" id="IPR016032">
    <property type="entry name" value="Sig_transdc_resp-reg_C-effctor"/>
</dbReference>
<dbReference type="InterPro" id="IPR000792">
    <property type="entry name" value="Tscrpt_reg_LuxR_C"/>
</dbReference>
<evidence type="ECO:0000313" key="6">
    <source>
        <dbReference type="EMBL" id="RXZ53671.1"/>
    </source>
</evidence>
<keyword evidence="4" id="KW-0472">Membrane</keyword>
<dbReference type="Gene3D" id="1.10.10.10">
    <property type="entry name" value="Winged helix-like DNA-binding domain superfamily/Winged helix DNA-binding domain"/>
    <property type="match status" value="1"/>
</dbReference>
<feature type="transmembrane region" description="Helical" evidence="4">
    <location>
        <begin position="385"/>
        <end position="405"/>
    </location>
</feature>
<reference evidence="6 7" key="1">
    <citation type="submission" date="2019-01" db="EMBL/GenBank/DDBJ databases">
        <title>Senegalimassilia sp. nov. KGMB04484 isolated human feces.</title>
        <authorList>
            <person name="Han K.-I."/>
            <person name="Kim J.-S."/>
            <person name="Lee K.C."/>
            <person name="Suh M.K."/>
            <person name="Eom M.K."/>
            <person name="Lee J.H."/>
            <person name="Park S.-H."/>
            <person name="Kang S.W."/>
            <person name="Park J.-E."/>
            <person name="Oh B.S."/>
            <person name="Yu S.Y."/>
            <person name="Choi S.-H."/>
            <person name="Lee D.H."/>
            <person name="Yoon H."/>
            <person name="Kim B.-Y."/>
            <person name="Lee J.H."/>
            <person name="Lee J.-S."/>
        </authorList>
    </citation>
    <scope>NUCLEOTIDE SEQUENCE [LARGE SCALE GENOMIC DNA]</scope>
    <source>
        <strain evidence="6 7">KGMB04484</strain>
    </source>
</reference>
<organism evidence="6 7">
    <name type="scientific">Senegalimassilia faecalis</name>
    <dbReference type="NCBI Taxonomy" id="2509433"/>
    <lineage>
        <taxon>Bacteria</taxon>
        <taxon>Bacillati</taxon>
        <taxon>Actinomycetota</taxon>
        <taxon>Coriobacteriia</taxon>
        <taxon>Coriobacteriales</taxon>
        <taxon>Coriobacteriaceae</taxon>
        <taxon>Senegalimassilia</taxon>
    </lineage>
</organism>
<evidence type="ECO:0000256" key="2">
    <source>
        <dbReference type="ARBA" id="ARBA00023125"/>
    </source>
</evidence>
<feature type="transmembrane region" description="Helical" evidence="4">
    <location>
        <begin position="234"/>
        <end position="252"/>
    </location>
</feature>
<feature type="transmembrane region" description="Helical" evidence="4">
    <location>
        <begin position="114"/>
        <end position="136"/>
    </location>
</feature>
<feature type="transmembrane region" description="Helical" evidence="4">
    <location>
        <begin position="350"/>
        <end position="373"/>
    </location>
</feature>
<feature type="transmembrane region" description="Helical" evidence="4">
    <location>
        <begin position="181"/>
        <end position="205"/>
    </location>
</feature>
<keyword evidence="3" id="KW-0804">Transcription</keyword>
<keyword evidence="4" id="KW-1133">Transmembrane helix</keyword>
<comment type="caution">
    <text evidence="6">The sequence shown here is derived from an EMBL/GenBank/DDBJ whole genome shotgun (WGS) entry which is preliminary data.</text>
</comment>
<dbReference type="SMART" id="SM00421">
    <property type="entry name" value="HTH_LUXR"/>
    <property type="match status" value="1"/>
</dbReference>
<dbReference type="AlphaFoldDB" id="A0A4Q2K149"/>
<feature type="transmembrane region" description="Helical" evidence="4">
    <location>
        <begin position="83"/>
        <end position="102"/>
    </location>
</feature>
<feature type="transmembrane region" description="Helical" evidence="4">
    <location>
        <begin position="264"/>
        <end position="284"/>
    </location>
</feature>
<evidence type="ECO:0000256" key="1">
    <source>
        <dbReference type="ARBA" id="ARBA00023015"/>
    </source>
</evidence>
<sequence length="502" mass="53432">MANMTKKDMHNEANVLADKQPVAASASKSPAAAAIAAAPQLFTASFWRLLVALSLVLSTTSFMNISVFPCFDTVFSYARDISVTANAAALIVLGLLATFKPAALHVEMLNRGGLALLAMGFLLPVALALSSAPLLVASSCALAVGRAWCILVSALAASRLSLGQASILVTLAFVAQSVASAFAWLLPVWFGVVFFLVAPFIAWALTWKDARPILQETQYGEAPHDFSVTRPSSFLPLASQLFVCLFLFRVAFGCSLRFGEVAGAPLSSFFVILPVAIAAVWVLLSGKKFPTDLLVQISVLLIVAGFLAMTMDLAGSRTATVMLLSSGNTLFDMVAWLVLIAVASRNSRGAVAAFAWGRGVSSLGSTLGAAVGVHANTLAGMGTPLFDLFAALLILLFVGYALIGLKNFSFREVINGVTPVETAVVEAPKATFDERCAALADEYGLTPRELEVFQMLARGRDRAYIQEQLVVSRNTVKAHVKHIYAKFDIHSHQDLIDLVEKG</sequence>
<dbReference type="SUPFAM" id="SSF46894">
    <property type="entry name" value="C-terminal effector domain of the bipartite response regulators"/>
    <property type="match status" value="1"/>
</dbReference>
<dbReference type="Pfam" id="PF00196">
    <property type="entry name" value="GerE"/>
    <property type="match status" value="1"/>
</dbReference>
<protein>
    <submittedName>
        <fullName evidence="6">LuxR family transcriptional regulator</fullName>
    </submittedName>
</protein>
<evidence type="ECO:0000256" key="4">
    <source>
        <dbReference type="SAM" id="Phobius"/>
    </source>
</evidence>